<comment type="caution">
    <text evidence="1">The sequence shown here is derived from an EMBL/GenBank/DDBJ whole genome shotgun (WGS) entry which is preliminary data.</text>
</comment>
<dbReference type="AlphaFoldDB" id="A0AA88QSR8"/>
<evidence type="ECO:0000313" key="2">
    <source>
        <dbReference type="Proteomes" id="UP001187471"/>
    </source>
</evidence>
<organism evidence="1 2">
    <name type="scientific">Escallonia rubra</name>
    <dbReference type="NCBI Taxonomy" id="112253"/>
    <lineage>
        <taxon>Eukaryota</taxon>
        <taxon>Viridiplantae</taxon>
        <taxon>Streptophyta</taxon>
        <taxon>Embryophyta</taxon>
        <taxon>Tracheophyta</taxon>
        <taxon>Spermatophyta</taxon>
        <taxon>Magnoliopsida</taxon>
        <taxon>eudicotyledons</taxon>
        <taxon>Gunneridae</taxon>
        <taxon>Pentapetalae</taxon>
        <taxon>asterids</taxon>
        <taxon>campanulids</taxon>
        <taxon>Escalloniales</taxon>
        <taxon>Escalloniaceae</taxon>
        <taxon>Escallonia</taxon>
    </lineage>
</organism>
<protein>
    <submittedName>
        <fullName evidence="1">Uncharacterized protein</fullName>
    </submittedName>
</protein>
<evidence type="ECO:0000313" key="1">
    <source>
        <dbReference type="EMBL" id="KAK2970869.1"/>
    </source>
</evidence>
<dbReference type="GO" id="GO:0006261">
    <property type="term" value="P:DNA-templated DNA replication"/>
    <property type="evidence" value="ECO:0007669"/>
    <property type="project" value="TreeGrafter"/>
</dbReference>
<dbReference type="GO" id="GO:0006281">
    <property type="term" value="P:DNA repair"/>
    <property type="evidence" value="ECO:0007669"/>
    <property type="project" value="TreeGrafter"/>
</dbReference>
<name>A0AA88QSR8_9ASTE</name>
<gene>
    <name evidence="1" type="ORF">RJ640_022311</name>
</gene>
<dbReference type="Pfam" id="PF13177">
    <property type="entry name" value="DNA_pol3_delta2"/>
    <property type="match status" value="1"/>
</dbReference>
<dbReference type="EMBL" id="JAVXUO010002637">
    <property type="protein sequence ID" value="KAK2970869.1"/>
    <property type="molecule type" value="Genomic_DNA"/>
</dbReference>
<dbReference type="PANTHER" id="PTHR11669:SF63">
    <property type="entry name" value="PROTEIN STICHEL"/>
    <property type="match status" value="1"/>
</dbReference>
<dbReference type="PANTHER" id="PTHR11669">
    <property type="entry name" value="REPLICATION FACTOR C / DNA POLYMERASE III GAMMA-TAU SUBUNIT"/>
    <property type="match status" value="1"/>
</dbReference>
<dbReference type="Proteomes" id="UP001187471">
    <property type="component" value="Unassembled WGS sequence"/>
</dbReference>
<dbReference type="SUPFAM" id="SSF52540">
    <property type="entry name" value="P-loop containing nucleoside triphosphate hydrolases"/>
    <property type="match status" value="1"/>
</dbReference>
<accession>A0AA88QSR8</accession>
<dbReference type="Gene3D" id="3.40.50.300">
    <property type="entry name" value="P-loop containing nucleotide triphosphate hydrolases"/>
    <property type="match status" value="1"/>
</dbReference>
<dbReference type="InterPro" id="IPR027417">
    <property type="entry name" value="P-loop_NTPase"/>
</dbReference>
<dbReference type="GO" id="GO:0003689">
    <property type="term" value="F:DNA clamp loader activity"/>
    <property type="evidence" value="ECO:0007669"/>
    <property type="project" value="TreeGrafter"/>
</dbReference>
<sequence>MRYTGRVKGARNLLQQCVLYDSVRLYVGFMALKGDGCAREINRGWEFAGSIYNRLYVFHDLGPITVAISGVRVQQAMGMGGSPPSPCFNLGTGPYNYKIWRAKLETKRIENIVVQSLMNAILRGMVASLYLFQGPRGTGKTSTARVLAAALNCLASNKTKPCGYCNENWSAVFFTFLSLCFLQHCGIKSQVKPGSLSE</sequence>
<proteinExistence type="predicted"/>
<reference evidence="1" key="1">
    <citation type="submission" date="2022-12" db="EMBL/GenBank/DDBJ databases">
        <title>Draft genome assemblies for two species of Escallonia (Escalloniales).</title>
        <authorList>
            <person name="Chanderbali A."/>
            <person name="Dervinis C."/>
            <person name="Anghel I."/>
            <person name="Soltis D."/>
            <person name="Soltis P."/>
            <person name="Zapata F."/>
        </authorList>
    </citation>
    <scope>NUCLEOTIDE SEQUENCE</scope>
    <source>
        <strain evidence="1">UCBG92.1500</strain>
        <tissue evidence="1">Leaf</tissue>
    </source>
</reference>
<dbReference type="InterPro" id="IPR050238">
    <property type="entry name" value="DNA_Rep/Repair_Clamp_Loader"/>
</dbReference>
<keyword evidence="2" id="KW-1185">Reference proteome</keyword>
<dbReference type="GO" id="GO:0005663">
    <property type="term" value="C:DNA replication factor C complex"/>
    <property type="evidence" value="ECO:0007669"/>
    <property type="project" value="TreeGrafter"/>
</dbReference>